<dbReference type="EMBL" id="CP053716">
    <property type="protein sequence ID" value="QKF06869.1"/>
    <property type="molecule type" value="Genomic_DNA"/>
</dbReference>
<keyword evidence="6 10" id="KW-0328">Glycosyltransferase</keyword>
<dbReference type="PANTHER" id="PTHR43463:SF1">
    <property type="entry name" value="NICOTINATE-NUCLEOTIDE--DIMETHYLBENZIMIDAZOLE PHOSPHORIBOSYLTRANSFERASE"/>
    <property type="match status" value="1"/>
</dbReference>
<evidence type="ECO:0000256" key="3">
    <source>
        <dbReference type="ARBA" id="ARBA00011991"/>
    </source>
</evidence>
<dbReference type="InterPro" id="IPR003200">
    <property type="entry name" value="Nict_dMeBzImd_PRibTrfase"/>
</dbReference>
<dbReference type="CDD" id="cd02439">
    <property type="entry name" value="DMB-PRT_CobT"/>
    <property type="match status" value="1"/>
</dbReference>
<dbReference type="KEGG" id="bwa:HLV38_01090"/>
<dbReference type="InterPro" id="IPR023195">
    <property type="entry name" value="Nict_dMeBzImd_PRibTrfase_N"/>
</dbReference>
<evidence type="ECO:0000313" key="11">
    <source>
        <dbReference type="Proteomes" id="UP000503297"/>
    </source>
</evidence>
<evidence type="ECO:0000256" key="8">
    <source>
        <dbReference type="ARBA" id="ARBA00030686"/>
    </source>
</evidence>
<dbReference type="AlphaFoldDB" id="A0A6M8J5X3"/>
<name>A0A6M8J5X3_9ACTN</name>
<evidence type="ECO:0000256" key="2">
    <source>
        <dbReference type="ARBA" id="ARBA00007110"/>
    </source>
</evidence>
<sequence length="409" mass="41605">MSLAALNQPIPAPSEQARAAAHARWNAVAKPLGSLGALEAALERIAALTHRADISLQPRALLVACADNGVVSEGVSQSDHRVTTTIARALGAGTSSACALARVAGARVVPVNVGMADATPAGVLDRCVRRGTGNIAREDAMTHDQAVSAIEAGIACARALADEGTALLCLGEMGIGNTTTATALACRMLGLAPDDAAGRGAGLSDEGLQRKRAVLRRVIDRCVAAEARALAGQDEQTRERLGEPPHERARECAAALAGAPAASDSPPRLDRDARARDARALGALTLLRTAGGLDIAFLAGAVIGAAQRQLPVVVDGIVSQVAALIAVRLAPACAPAVLASHLSDEPASAAAAARLARETGSMPIIDAGMRLGEGTGALCLLPLLDMAHALYTGATFADHGLQPYRELAR</sequence>
<gene>
    <name evidence="10" type="ORF">HLV38_01090</name>
</gene>
<protein>
    <recommendedName>
        <fullName evidence="4">Nicotinate-nucleotide--dimethylbenzimidazole phosphoribosyltransferase</fullName>
        <ecNumber evidence="3">2.4.2.21</ecNumber>
    </recommendedName>
    <alternativeName>
        <fullName evidence="8">N(1)-alpha-phosphoribosyltransferase</fullName>
    </alternativeName>
</protein>
<dbReference type="InterPro" id="IPR036087">
    <property type="entry name" value="Nict_dMeBzImd_PRibTrfase_sf"/>
</dbReference>
<proteinExistence type="inferred from homology"/>
<keyword evidence="7 10" id="KW-0808">Transferase</keyword>
<dbReference type="GO" id="GO:0009236">
    <property type="term" value="P:cobalamin biosynthetic process"/>
    <property type="evidence" value="ECO:0007669"/>
    <property type="project" value="UniProtKB-KW"/>
</dbReference>
<evidence type="ECO:0000256" key="4">
    <source>
        <dbReference type="ARBA" id="ARBA00015486"/>
    </source>
</evidence>
<dbReference type="GO" id="GO:0008939">
    <property type="term" value="F:nicotinate-nucleotide-dimethylbenzimidazole phosphoribosyltransferase activity"/>
    <property type="evidence" value="ECO:0007669"/>
    <property type="project" value="UniProtKB-EC"/>
</dbReference>
<evidence type="ECO:0000256" key="1">
    <source>
        <dbReference type="ARBA" id="ARBA00005049"/>
    </source>
</evidence>
<dbReference type="Pfam" id="PF02277">
    <property type="entry name" value="DBI_PRT"/>
    <property type="match status" value="2"/>
</dbReference>
<dbReference type="SUPFAM" id="SSF52733">
    <property type="entry name" value="Nicotinate mononucleotide:5,6-dimethylbenzimidazole phosphoribosyltransferase (CobT)"/>
    <property type="match status" value="2"/>
</dbReference>
<keyword evidence="5" id="KW-0169">Cobalamin biosynthesis</keyword>
<evidence type="ECO:0000256" key="5">
    <source>
        <dbReference type="ARBA" id="ARBA00022573"/>
    </source>
</evidence>
<reference evidence="11" key="1">
    <citation type="submission" date="2020-05" db="EMBL/GenBank/DDBJ databases">
        <title>Novel species in genus Nocardioides.</title>
        <authorList>
            <person name="Zhang G."/>
        </authorList>
    </citation>
    <scope>NUCLEOTIDE SEQUENCE [LARGE SCALE GENOMIC DNA]</scope>
    <source>
        <strain evidence="11">zg-1050</strain>
    </source>
</reference>
<dbReference type="EC" id="2.4.2.21" evidence="3"/>
<comment type="similarity">
    <text evidence="2">Belongs to the CobT family.</text>
</comment>
<organism evidence="10 11">
    <name type="scientific">Berryella wangjianweii</name>
    <dbReference type="NCBI Taxonomy" id="2734634"/>
    <lineage>
        <taxon>Bacteria</taxon>
        <taxon>Bacillati</taxon>
        <taxon>Actinomycetota</taxon>
        <taxon>Coriobacteriia</taxon>
        <taxon>Eggerthellales</taxon>
        <taxon>Eggerthellaceae</taxon>
        <taxon>Berryella</taxon>
    </lineage>
</organism>
<evidence type="ECO:0000256" key="9">
    <source>
        <dbReference type="ARBA" id="ARBA00047340"/>
    </source>
</evidence>
<evidence type="ECO:0000256" key="6">
    <source>
        <dbReference type="ARBA" id="ARBA00022676"/>
    </source>
</evidence>
<dbReference type="RefSeq" id="WP_173163518.1">
    <property type="nucleotide sequence ID" value="NZ_CP053716.1"/>
</dbReference>
<keyword evidence="11" id="KW-1185">Reference proteome</keyword>
<dbReference type="UniPathway" id="UPA00061">
    <property type="reaction ID" value="UER00516"/>
</dbReference>
<comment type="pathway">
    <text evidence="1">Nucleoside biosynthesis; alpha-ribazole biosynthesis; alpha-ribazole from 5,6-dimethylbenzimidazole: step 1/2.</text>
</comment>
<dbReference type="Proteomes" id="UP000503297">
    <property type="component" value="Chromosome"/>
</dbReference>
<dbReference type="Gene3D" id="1.10.1610.10">
    <property type="match status" value="1"/>
</dbReference>
<dbReference type="PANTHER" id="PTHR43463">
    <property type="entry name" value="NICOTINATE-NUCLEOTIDE--DIMETHYLBENZIMIDAZOLE PHOSPHORIBOSYLTRANSFERASE"/>
    <property type="match status" value="1"/>
</dbReference>
<comment type="catalytic activity">
    <reaction evidence="9">
        <text>5,6-dimethylbenzimidazole + nicotinate beta-D-ribonucleotide = alpha-ribazole 5'-phosphate + nicotinate + H(+)</text>
        <dbReference type="Rhea" id="RHEA:11196"/>
        <dbReference type="ChEBI" id="CHEBI:15378"/>
        <dbReference type="ChEBI" id="CHEBI:15890"/>
        <dbReference type="ChEBI" id="CHEBI:32544"/>
        <dbReference type="ChEBI" id="CHEBI:57502"/>
        <dbReference type="ChEBI" id="CHEBI:57918"/>
        <dbReference type="EC" id="2.4.2.21"/>
    </reaction>
</comment>
<accession>A0A6M8J5X3</accession>
<evidence type="ECO:0000313" key="10">
    <source>
        <dbReference type="EMBL" id="QKF06869.1"/>
    </source>
</evidence>
<dbReference type="Gene3D" id="3.40.50.10210">
    <property type="match status" value="1"/>
</dbReference>
<evidence type="ECO:0000256" key="7">
    <source>
        <dbReference type="ARBA" id="ARBA00022679"/>
    </source>
</evidence>